<feature type="domain" description="Mediator complex subunit MED14 N-terminal" evidence="11">
    <location>
        <begin position="103"/>
        <end position="311"/>
    </location>
</feature>
<keyword evidence="5 9" id="KW-0010">Activator</keyword>
<keyword evidence="13" id="KW-1185">Reference proteome</keyword>
<comment type="function">
    <text evidence="9">Component of the Mediator complex, a coactivator involved in the regulated transcription of nearly all RNA polymerase II-dependent genes. Mediator functions as a bridge to convey information from gene-specific regulatory proteins to the basal RNA polymerase II transcription machinery. Mediator is recruited to promoters by direct interactions with regulatory proteins and serves as a scaffold for the assembly of a functional preinitiation complex with RNA polymerase II and the general transcription factors.</text>
</comment>
<keyword evidence="4 9" id="KW-0805">Transcription regulation</keyword>
<gene>
    <name evidence="12" type="ORF">CAC42_1090</name>
</gene>
<dbReference type="InterPro" id="IPR013947">
    <property type="entry name" value="Mediator_Med14"/>
</dbReference>
<name>A0A2K1R202_9PEZI</name>
<keyword evidence="7 9" id="KW-0539">Nucleus</keyword>
<evidence type="ECO:0000256" key="4">
    <source>
        <dbReference type="ARBA" id="ARBA00023015"/>
    </source>
</evidence>
<dbReference type="PANTHER" id="PTHR12809:SF2">
    <property type="entry name" value="MEDIATOR OF RNA POLYMERASE II TRANSCRIPTION SUBUNIT 14"/>
    <property type="match status" value="1"/>
</dbReference>
<dbReference type="Pfam" id="PF08638">
    <property type="entry name" value="Med14"/>
    <property type="match status" value="1"/>
</dbReference>
<protein>
    <recommendedName>
        <fullName evidence="3 9">Mediator of RNA polymerase II transcription subunit 14</fullName>
    </recommendedName>
    <alternativeName>
        <fullName evidence="8 9">Mediator complex subunit 14</fullName>
    </alternativeName>
</protein>
<evidence type="ECO:0000313" key="12">
    <source>
        <dbReference type="EMBL" id="PNS21311.1"/>
    </source>
</evidence>
<accession>A0A2K1R202</accession>
<dbReference type="InParanoid" id="A0A2K1R202"/>
<evidence type="ECO:0000259" key="11">
    <source>
        <dbReference type="Pfam" id="PF08638"/>
    </source>
</evidence>
<evidence type="ECO:0000256" key="2">
    <source>
        <dbReference type="ARBA" id="ARBA00007813"/>
    </source>
</evidence>
<organism evidence="12 13">
    <name type="scientific">Sphaceloma murrayae</name>
    <dbReference type="NCBI Taxonomy" id="2082308"/>
    <lineage>
        <taxon>Eukaryota</taxon>
        <taxon>Fungi</taxon>
        <taxon>Dikarya</taxon>
        <taxon>Ascomycota</taxon>
        <taxon>Pezizomycotina</taxon>
        <taxon>Dothideomycetes</taxon>
        <taxon>Dothideomycetidae</taxon>
        <taxon>Myriangiales</taxon>
        <taxon>Elsinoaceae</taxon>
        <taxon>Sphaceloma</taxon>
    </lineage>
</organism>
<dbReference type="EMBL" id="NKHZ01000011">
    <property type="protein sequence ID" value="PNS21311.1"/>
    <property type="molecule type" value="Genomic_DNA"/>
</dbReference>
<feature type="region of interest" description="Disordered" evidence="10">
    <location>
        <begin position="1"/>
        <end position="93"/>
    </location>
</feature>
<evidence type="ECO:0000313" key="13">
    <source>
        <dbReference type="Proteomes" id="UP000243797"/>
    </source>
</evidence>
<evidence type="ECO:0000256" key="8">
    <source>
        <dbReference type="ARBA" id="ARBA00032007"/>
    </source>
</evidence>
<comment type="caution">
    <text evidence="12">The sequence shown here is derived from an EMBL/GenBank/DDBJ whole genome shotgun (WGS) entry which is preliminary data.</text>
</comment>
<dbReference type="Proteomes" id="UP000243797">
    <property type="component" value="Unassembled WGS sequence"/>
</dbReference>
<dbReference type="GO" id="GO:0006357">
    <property type="term" value="P:regulation of transcription by RNA polymerase II"/>
    <property type="evidence" value="ECO:0007669"/>
    <property type="project" value="InterPro"/>
</dbReference>
<feature type="compositionally biased region" description="Low complexity" evidence="10">
    <location>
        <begin position="1034"/>
        <end position="1059"/>
    </location>
</feature>
<dbReference type="PANTHER" id="PTHR12809">
    <property type="entry name" value="MEDIATOR COMPLEX SUBUNIT"/>
    <property type="match status" value="1"/>
</dbReference>
<comment type="subcellular location">
    <subcellularLocation>
        <location evidence="1 9">Nucleus</location>
    </subcellularLocation>
</comment>
<dbReference type="OrthoDB" id="205099at2759"/>
<dbReference type="InterPro" id="IPR055122">
    <property type="entry name" value="Med14_N"/>
</dbReference>
<evidence type="ECO:0000256" key="3">
    <source>
        <dbReference type="ARBA" id="ARBA00019619"/>
    </source>
</evidence>
<dbReference type="STRING" id="2082308.A0A2K1R202"/>
<evidence type="ECO:0000256" key="9">
    <source>
        <dbReference type="RuleBase" id="RU365082"/>
    </source>
</evidence>
<feature type="compositionally biased region" description="Basic and acidic residues" evidence="10">
    <location>
        <begin position="81"/>
        <end position="93"/>
    </location>
</feature>
<dbReference type="GO" id="GO:0003712">
    <property type="term" value="F:transcription coregulator activity"/>
    <property type="evidence" value="ECO:0007669"/>
    <property type="project" value="UniProtKB-UniRule"/>
</dbReference>
<comment type="subunit">
    <text evidence="9">Component of the Mediator complex.</text>
</comment>
<dbReference type="AlphaFoldDB" id="A0A2K1R202"/>
<feature type="region of interest" description="Disordered" evidence="10">
    <location>
        <begin position="1026"/>
        <end position="1074"/>
    </location>
</feature>
<proteinExistence type="inferred from homology"/>
<dbReference type="GO" id="GO:0070847">
    <property type="term" value="C:core mediator complex"/>
    <property type="evidence" value="ECO:0007669"/>
    <property type="project" value="TreeGrafter"/>
</dbReference>
<reference evidence="12 13" key="1">
    <citation type="submission" date="2017-06" db="EMBL/GenBank/DDBJ databases">
        <title>Draft genome sequence of a variant of Elsinoe murrayae.</title>
        <authorList>
            <person name="Cheng Q."/>
        </authorList>
    </citation>
    <scope>NUCLEOTIDE SEQUENCE [LARGE SCALE GENOMIC DNA]</scope>
    <source>
        <strain evidence="12 13">CQ-2017a</strain>
    </source>
</reference>
<sequence length="1074" mass="118509">MPGRLVMDVKEPQGLGGLKRDGSHLSQSSEGREQKRVASDASRAQLNGGPAPPTNAARIPGTTTNGASQHDGGKATTKAEAGSRDELREAPPPELEHYRDTLVPFGKMVERMAQQTYFDLSEAIESLADVHIDPQAQLTNGVGTQIPQDKSRQSVDKKLRLLNFAQQHKDRFIKALVLSDWARNMDEMATLIDVSMFLRKQDWATHGAADGIQRLKENMIGAKMPNPNIEGALELLSTGQAPWMPDLGYVPPEPLTAQELLDTLSDMDFALSVRLNLHEQLPAHFQNYTIANGRATFIVAGEFEVDLAVADDDPESPFYFIDIRLLFTPASSFNNDRLRNQLEGRMNEVLAINGLEGCDEFLHNFVLTHKLNVIRCQALDLARGKWIDNIDVQAIHRSVVIHYWKGQAGGKNWIELGIASSKATTGAKRKPLPQISCRWFRRGQEVMDHDLAFNFDALSAEDMLDQVIAKHASGRLTNLATGLAALSQGSTVFSQDLETSTADAFDCSLRIVIRGSSAPLNIRIDPIQGVFCVQPQSPATKDIERVLNGEPSANGAAVVRYHFCRQQLGHIESRARTLGLVSVDNVTHRGAATSILRETVVFTTLQRPSWKAVPSATNNHALTLTYDLVRGPSWYLSQIDGSKSALCIEKLEPLQLQSTSPAGPGIKDLLLLERQALRKASESSLKREVGEPAKDCIAQSGASEEQRTFPLMYPPTRFLSGHSKAAARVYEDFGTIDLDVPRPDSDTEGTIWSYRTRLHANVPRKTVQLLHHSLKGKQSIWVGQKGEVQIIIRAGLTRPIKDKLEAKLCAITDLCDHVNVLAQQHFAIVDLRLDSVSFSYAPDLTCRVRLSSMAEGPLLDFGGRRSKSQARTNPHAAISKQLETVFVSSDPFTVMTSIPAAKLADFCQVLRATLPLLECARELESRDPGCSITFHCHNALEYRLVYRPPLPAITLTITHRTREGALSWWVKPSLSNTEDRIRSTLGALFKSKGQGWEGMRTAVLAGAEGLRVFLGQIDDVIRKMEGPPEQESGQVMPQQPPAQQQKTQGQNAAQNRNNQKPGNKQRGQEIVVLD</sequence>
<comment type="similarity">
    <text evidence="2 9">Belongs to the Mediator complex subunit 14 family.</text>
</comment>
<dbReference type="GO" id="GO:0016592">
    <property type="term" value="C:mediator complex"/>
    <property type="evidence" value="ECO:0007669"/>
    <property type="project" value="UniProtKB-UniRule"/>
</dbReference>
<evidence type="ECO:0000256" key="7">
    <source>
        <dbReference type="ARBA" id="ARBA00023242"/>
    </source>
</evidence>
<evidence type="ECO:0000256" key="5">
    <source>
        <dbReference type="ARBA" id="ARBA00023159"/>
    </source>
</evidence>
<keyword evidence="6 9" id="KW-0804">Transcription</keyword>
<evidence type="ECO:0000256" key="10">
    <source>
        <dbReference type="SAM" id="MobiDB-lite"/>
    </source>
</evidence>
<evidence type="ECO:0000256" key="6">
    <source>
        <dbReference type="ARBA" id="ARBA00023163"/>
    </source>
</evidence>
<evidence type="ECO:0000256" key="1">
    <source>
        <dbReference type="ARBA" id="ARBA00004123"/>
    </source>
</evidence>